<proteinExistence type="predicted"/>
<organism evidence="1 2">
    <name type="scientific">Petrolisthes manimaculis</name>
    <dbReference type="NCBI Taxonomy" id="1843537"/>
    <lineage>
        <taxon>Eukaryota</taxon>
        <taxon>Metazoa</taxon>
        <taxon>Ecdysozoa</taxon>
        <taxon>Arthropoda</taxon>
        <taxon>Crustacea</taxon>
        <taxon>Multicrustacea</taxon>
        <taxon>Malacostraca</taxon>
        <taxon>Eumalacostraca</taxon>
        <taxon>Eucarida</taxon>
        <taxon>Decapoda</taxon>
        <taxon>Pleocyemata</taxon>
        <taxon>Anomura</taxon>
        <taxon>Galatheoidea</taxon>
        <taxon>Porcellanidae</taxon>
        <taxon>Petrolisthes</taxon>
    </lineage>
</organism>
<accession>A0AAE1UQ96</accession>
<comment type="caution">
    <text evidence="1">The sequence shown here is derived from an EMBL/GenBank/DDBJ whole genome shotgun (WGS) entry which is preliminary data.</text>
</comment>
<reference evidence="1" key="1">
    <citation type="submission" date="2023-11" db="EMBL/GenBank/DDBJ databases">
        <title>Genome assemblies of two species of porcelain crab, Petrolisthes cinctipes and Petrolisthes manimaculis (Anomura: Porcellanidae).</title>
        <authorList>
            <person name="Angst P."/>
        </authorList>
    </citation>
    <scope>NUCLEOTIDE SEQUENCE</scope>
    <source>
        <strain evidence="1">PB745_02</strain>
        <tissue evidence="1">Gill</tissue>
    </source>
</reference>
<dbReference type="AlphaFoldDB" id="A0AAE1UQ96"/>
<keyword evidence="2" id="KW-1185">Reference proteome</keyword>
<dbReference type="EMBL" id="JAWZYT010000226">
    <property type="protein sequence ID" value="KAK4326284.1"/>
    <property type="molecule type" value="Genomic_DNA"/>
</dbReference>
<sequence length="159" mass="17504">MAQLLCCNENKSAQTIYLASHLIDYKKDVGKTYVVTSKEEYMSSSNLNLRNQRSEQEEADTCMLQHAVDATARGASSLTIQSPDIDALVLALWLYRRFCPFISLIVGTGGKRKSIALGPLHETIGVELFNARPGFHAFTGCDQTGTICRKAKMDADVTP</sequence>
<evidence type="ECO:0000313" key="2">
    <source>
        <dbReference type="Proteomes" id="UP001292094"/>
    </source>
</evidence>
<dbReference type="Proteomes" id="UP001292094">
    <property type="component" value="Unassembled WGS sequence"/>
</dbReference>
<protein>
    <submittedName>
        <fullName evidence="1">Uncharacterized protein</fullName>
    </submittedName>
</protein>
<evidence type="ECO:0000313" key="1">
    <source>
        <dbReference type="EMBL" id="KAK4326284.1"/>
    </source>
</evidence>
<gene>
    <name evidence="1" type="ORF">Pmani_003150</name>
</gene>
<name>A0AAE1UQ96_9EUCA</name>